<evidence type="ECO:0000256" key="6">
    <source>
        <dbReference type="ARBA" id="ARBA00023012"/>
    </source>
</evidence>
<keyword evidence="6" id="KW-0902">Two-component regulatory system</keyword>
<dbReference type="InterPro" id="IPR003594">
    <property type="entry name" value="HATPase_dom"/>
</dbReference>
<evidence type="ECO:0000256" key="1">
    <source>
        <dbReference type="ARBA" id="ARBA00000085"/>
    </source>
</evidence>
<dbReference type="CDD" id="cd00082">
    <property type="entry name" value="HisKA"/>
    <property type="match status" value="1"/>
</dbReference>
<keyword evidence="5" id="KW-0418">Kinase</keyword>
<dbReference type="SMART" id="SM00388">
    <property type="entry name" value="HisKA"/>
    <property type="match status" value="1"/>
</dbReference>
<dbReference type="CDD" id="cd00075">
    <property type="entry name" value="HATPase"/>
    <property type="match status" value="1"/>
</dbReference>
<dbReference type="Gene3D" id="1.10.287.130">
    <property type="match status" value="1"/>
</dbReference>
<keyword evidence="3" id="KW-0597">Phosphoprotein</keyword>
<dbReference type="InterPro" id="IPR036097">
    <property type="entry name" value="HisK_dim/P_sf"/>
</dbReference>
<dbReference type="InterPro" id="IPR003661">
    <property type="entry name" value="HisK_dim/P_dom"/>
</dbReference>
<dbReference type="InterPro" id="IPR005467">
    <property type="entry name" value="His_kinase_dom"/>
</dbReference>
<evidence type="ECO:0000256" key="4">
    <source>
        <dbReference type="ARBA" id="ARBA00022679"/>
    </source>
</evidence>
<evidence type="ECO:0000256" key="2">
    <source>
        <dbReference type="ARBA" id="ARBA00012438"/>
    </source>
</evidence>
<dbReference type="Pfam" id="PF00512">
    <property type="entry name" value="HisKA"/>
    <property type="match status" value="1"/>
</dbReference>
<feature type="domain" description="Histidine kinase" evidence="7">
    <location>
        <begin position="210"/>
        <end position="414"/>
    </location>
</feature>
<dbReference type="AlphaFoldDB" id="A0A2T2X256"/>
<evidence type="ECO:0000313" key="9">
    <source>
        <dbReference type="Proteomes" id="UP000242705"/>
    </source>
</evidence>
<accession>A0A2T2X256</accession>
<name>A0A2T2X256_SULTH</name>
<dbReference type="PANTHER" id="PTHR43711">
    <property type="entry name" value="TWO-COMPONENT HISTIDINE KINASE"/>
    <property type="match status" value="1"/>
</dbReference>
<sequence length="416" mass="47582">MPHTFHILPHIQVTNDFLVGKEVLDRLPLPILFVAPSRHIVWRNRYASWFSANRKTVRALLRQVVEKEEYQRLDPVVLSSGVNVTVESQPVRNLTGTVEGYLLWVSDNLSGLAGDFLQTGIAIAQDGQFVLVNYHARLLLGENIVGQRWNSVAWLPPWHVVIRRGQQSFFALTQEGFEIRIHTHYPWVIFEAVPQRLIEQDKISVQFASAMMHEVRNPLAALSGYVELALMQVGEGPAKEYLSRAMGEIDRLSRLTSDLMWLSRSQEIQKQWCLVSTLVDKAWSVIRTTTSETLQLQTRFSPEDRIYVDPDRFEQILINVFKNAAEAMPEGGRITVYVEQDDTWQYIRIHDNGPGIPDEVMRTLFLERRTTKQDGHGLGLFIIKQLVDAHHGRLDISSSRQDGTTVSIILPYPEPN</sequence>
<gene>
    <name evidence="8" type="ORF">C7B47_05330</name>
</gene>
<comment type="caution">
    <text evidence="8">The sequence shown here is derived from an EMBL/GenBank/DDBJ whole genome shotgun (WGS) entry which is preliminary data.</text>
</comment>
<dbReference type="Gene3D" id="3.30.565.10">
    <property type="entry name" value="Histidine kinase-like ATPase, C-terminal domain"/>
    <property type="match status" value="1"/>
</dbReference>
<dbReference type="SUPFAM" id="SSF55874">
    <property type="entry name" value="ATPase domain of HSP90 chaperone/DNA topoisomerase II/histidine kinase"/>
    <property type="match status" value="1"/>
</dbReference>
<comment type="catalytic activity">
    <reaction evidence="1">
        <text>ATP + protein L-histidine = ADP + protein N-phospho-L-histidine.</text>
        <dbReference type="EC" id="2.7.13.3"/>
    </reaction>
</comment>
<organism evidence="8 9">
    <name type="scientific">Sulfobacillus thermosulfidooxidans</name>
    <dbReference type="NCBI Taxonomy" id="28034"/>
    <lineage>
        <taxon>Bacteria</taxon>
        <taxon>Bacillati</taxon>
        <taxon>Bacillota</taxon>
        <taxon>Clostridia</taxon>
        <taxon>Eubacteriales</taxon>
        <taxon>Clostridiales Family XVII. Incertae Sedis</taxon>
        <taxon>Sulfobacillus</taxon>
    </lineage>
</organism>
<dbReference type="Proteomes" id="UP000242705">
    <property type="component" value="Unassembled WGS sequence"/>
</dbReference>
<dbReference type="SMART" id="SM00387">
    <property type="entry name" value="HATPase_c"/>
    <property type="match status" value="1"/>
</dbReference>
<evidence type="ECO:0000256" key="5">
    <source>
        <dbReference type="ARBA" id="ARBA00022777"/>
    </source>
</evidence>
<dbReference type="PANTHER" id="PTHR43711:SF1">
    <property type="entry name" value="HISTIDINE KINASE 1"/>
    <property type="match status" value="1"/>
</dbReference>
<proteinExistence type="predicted"/>
<dbReference type="SUPFAM" id="SSF47384">
    <property type="entry name" value="Homodimeric domain of signal transducing histidine kinase"/>
    <property type="match status" value="1"/>
</dbReference>
<dbReference type="GO" id="GO:0000155">
    <property type="term" value="F:phosphorelay sensor kinase activity"/>
    <property type="evidence" value="ECO:0007669"/>
    <property type="project" value="InterPro"/>
</dbReference>
<reference evidence="8 9" key="1">
    <citation type="journal article" date="2014" name="BMC Genomics">
        <title>Comparison of environmental and isolate Sulfobacillus genomes reveals diverse carbon, sulfur, nitrogen, and hydrogen metabolisms.</title>
        <authorList>
            <person name="Justice N.B."/>
            <person name="Norman A."/>
            <person name="Brown C.T."/>
            <person name="Singh A."/>
            <person name="Thomas B.C."/>
            <person name="Banfield J.F."/>
        </authorList>
    </citation>
    <scope>NUCLEOTIDE SEQUENCE [LARGE SCALE GENOMIC DNA]</scope>
    <source>
        <strain evidence="8">AMDSBA5</strain>
    </source>
</reference>
<dbReference type="EC" id="2.7.13.3" evidence="2"/>
<dbReference type="PRINTS" id="PR00344">
    <property type="entry name" value="BCTRLSENSOR"/>
</dbReference>
<keyword evidence="4" id="KW-0808">Transferase</keyword>
<dbReference type="InterPro" id="IPR004358">
    <property type="entry name" value="Sig_transdc_His_kin-like_C"/>
</dbReference>
<dbReference type="EMBL" id="PXYX01000006">
    <property type="protein sequence ID" value="PSR28581.1"/>
    <property type="molecule type" value="Genomic_DNA"/>
</dbReference>
<dbReference type="PROSITE" id="PS50109">
    <property type="entry name" value="HIS_KIN"/>
    <property type="match status" value="1"/>
</dbReference>
<evidence type="ECO:0000313" key="8">
    <source>
        <dbReference type="EMBL" id="PSR28581.1"/>
    </source>
</evidence>
<dbReference type="Pfam" id="PF02518">
    <property type="entry name" value="HATPase_c"/>
    <property type="match status" value="1"/>
</dbReference>
<dbReference type="InterPro" id="IPR036890">
    <property type="entry name" value="HATPase_C_sf"/>
</dbReference>
<dbReference type="InterPro" id="IPR050736">
    <property type="entry name" value="Sensor_HK_Regulatory"/>
</dbReference>
<evidence type="ECO:0000259" key="7">
    <source>
        <dbReference type="PROSITE" id="PS50109"/>
    </source>
</evidence>
<evidence type="ECO:0000256" key="3">
    <source>
        <dbReference type="ARBA" id="ARBA00022553"/>
    </source>
</evidence>
<protein>
    <recommendedName>
        <fullName evidence="2">histidine kinase</fullName>
        <ecNumber evidence="2">2.7.13.3</ecNumber>
    </recommendedName>
</protein>